<dbReference type="SUPFAM" id="SSF51126">
    <property type="entry name" value="Pectin lyase-like"/>
    <property type="match status" value="1"/>
</dbReference>
<dbReference type="STRING" id="47678.ERS852494_03236"/>
<sequence length="704" mass="79587">MKHLLILLLACTFSFPSRGQSIIQLSPLQGERGIQAAIEKASMNGSSILLHDGDYILHKSIDIKNCKKGIIIKGKNPGKVQLRCDKPLKGKLRPVKDTQTKNRVHPNAQGIIMEIDLSEIGINVPFFPDLMKERKNFPQLIYNNELLPLSRYPNKGYLYMKRVLDNFGTNEQGGTFEYSDPEHGKWVNAVKNGLWFTGYWRIPWQAWTVRIKEIDPNKQTVTHSVGIETKEGKDVGIFGGIGSKYHRPYGSGKEEYYVENLLEEIDHPGEWCIDFTTQKLYLFPPEHFDENLLSIVSDTTPLINIINSNHIKIENISFKNHLGDGVIIKNATECLIAGCNFKNILGDALIIQGGKQNRIQSNNFEYIGRTCIEVSGGDRKNLIACKHLIENNYFTRFGEIQRSYAPAVKLGTFTTGIGIKEGNAVGITVRHNMVHNAPHAAFIYGGNNNILEYNEVFDIARVTGDVGAFYSRWDWTSRGNVLRHNFIHHSPRANALYADDGHAGDSIYKNIVHQVVSGTIIGGGHCNYVHDNLYFDCSAAGISIDARGKKRNYNAQNPEFTHLFDVFRINKGNWDNIYPGISTFLQTDHLELPINNSIADNTFINCRCGLRKEGKDEDFQYSYFGSNTDLVIPNLNFREISILKSLKNILGVSSITEYQLEKCGLYIDKYRTSLPDRVQLINSIKQQQKGFDSIEDQQVTNNNQ</sequence>
<dbReference type="PANTHER" id="PTHR36453:SF1">
    <property type="entry name" value="RIGHT HANDED BETA HELIX DOMAIN-CONTAINING PROTEIN"/>
    <property type="match status" value="1"/>
</dbReference>
<reference evidence="2 4" key="2">
    <citation type="submission" date="2018-08" db="EMBL/GenBank/DDBJ databases">
        <title>A genome reference for cultivated species of the human gut microbiota.</title>
        <authorList>
            <person name="Zou Y."/>
            <person name="Xue W."/>
            <person name="Luo G."/>
        </authorList>
    </citation>
    <scope>NUCLEOTIDE SEQUENCE [LARGE SCALE GENOMIC DNA]</scope>
    <source>
        <strain evidence="2 4">AM16-49B</strain>
    </source>
</reference>
<dbReference type="AlphaFoldDB" id="A0A174RQ87"/>
<evidence type="ECO:0000313" key="3">
    <source>
        <dbReference type="Proteomes" id="UP000095657"/>
    </source>
</evidence>
<dbReference type="Proteomes" id="UP000095657">
    <property type="component" value="Unassembled WGS sequence"/>
</dbReference>
<dbReference type="PANTHER" id="PTHR36453">
    <property type="entry name" value="SECRETED PROTEIN-RELATED"/>
    <property type="match status" value="1"/>
</dbReference>
<dbReference type="RefSeq" id="WP_022041574.1">
    <property type="nucleotide sequence ID" value="NZ_CAXSLD010000024.1"/>
</dbReference>
<dbReference type="SMART" id="SM00710">
    <property type="entry name" value="PbH1"/>
    <property type="match status" value="7"/>
</dbReference>
<dbReference type="InterPro" id="IPR011050">
    <property type="entry name" value="Pectin_lyase_fold/virulence"/>
</dbReference>
<accession>A0A174RQ87</accession>
<dbReference type="InterPro" id="IPR012334">
    <property type="entry name" value="Pectin_lyas_fold"/>
</dbReference>
<protein>
    <submittedName>
        <fullName evidence="2">Right-handed parallel beta-helix repeat-containing protein</fullName>
    </submittedName>
</protein>
<dbReference type="EMBL" id="CZAI01000008">
    <property type="protein sequence ID" value="CUP85428.1"/>
    <property type="molecule type" value="Genomic_DNA"/>
</dbReference>
<dbReference type="Gene3D" id="2.160.20.10">
    <property type="entry name" value="Single-stranded right-handed beta-helix, Pectin lyase-like"/>
    <property type="match status" value="1"/>
</dbReference>
<evidence type="ECO:0000313" key="4">
    <source>
        <dbReference type="Proteomes" id="UP000283512"/>
    </source>
</evidence>
<evidence type="ECO:0000313" key="2">
    <source>
        <dbReference type="EMBL" id="RHH86944.1"/>
    </source>
</evidence>
<evidence type="ECO:0000313" key="1">
    <source>
        <dbReference type="EMBL" id="CUP85428.1"/>
    </source>
</evidence>
<gene>
    <name evidence="2" type="ORF">DW190_16665</name>
    <name evidence="1" type="ORF">ERS852494_03236</name>
</gene>
<dbReference type="InterPro" id="IPR006626">
    <property type="entry name" value="PbH1"/>
</dbReference>
<name>A0A174RQ87_9BACE</name>
<dbReference type="Proteomes" id="UP000283512">
    <property type="component" value="Unassembled WGS sequence"/>
</dbReference>
<proteinExistence type="predicted"/>
<reference evidence="1 3" key="1">
    <citation type="submission" date="2015-09" db="EMBL/GenBank/DDBJ databases">
        <authorList>
            <consortium name="Pathogen Informatics"/>
        </authorList>
    </citation>
    <scope>NUCLEOTIDE SEQUENCE [LARGE SCALE GENOMIC DNA]</scope>
    <source>
        <strain evidence="1 3">2789STDY5834880</strain>
    </source>
</reference>
<organism evidence="1 3">
    <name type="scientific">Bacteroides caccae</name>
    <dbReference type="NCBI Taxonomy" id="47678"/>
    <lineage>
        <taxon>Bacteria</taxon>
        <taxon>Pseudomonadati</taxon>
        <taxon>Bacteroidota</taxon>
        <taxon>Bacteroidia</taxon>
        <taxon>Bacteroidales</taxon>
        <taxon>Bacteroidaceae</taxon>
        <taxon>Bacteroides</taxon>
    </lineage>
</organism>
<dbReference type="EMBL" id="QRKD01000021">
    <property type="protein sequence ID" value="RHH86944.1"/>
    <property type="molecule type" value="Genomic_DNA"/>
</dbReference>